<keyword evidence="4" id="KW-1185">Reference proteome</keyword>
<dbReference type="InterPro" id="IPR024462">
    <property type="entry name" value="GH116_N"/>
</dbReference>
<dbReference type="InterPro" id="IPR052566">
    <property type="entry name" value="Non-lysos_glucosylceramidase"/>
</dbReference>
<evidence type="ECO:0000313" key="4">
    <source>
        <dbReference type="Proteomes" id="UP000198504"/>
    </source>
</evidence>
<reference evidence="4" key="1">
    <citation type="submission" date="2016-10" db="EMBL/GenBank/DDBJ databases">
        <authorList>
            <person name="Varghese N."/>
            <person name="Submissions S."/>
        </authorList>
    </citation>
    <scope>NUCLEOTIDE SEQUENCE [LARGE SCALE GENOMIC DNA]</scope>
    <source>
        <strain evidence="4">CGMCC 4.6856</strain>
    </source>
</reference>
<dbReference type="Gene3D" id="1.50.10.10">
    <property type="match status" value="1"/>
</dbReference>
<dbReference type="RefSeq" id="WP_091182440.1">
    <property type="nucleotide sequence ID" value="NZ_FOFA01000006.1"/>
</dbReference>
<sequence>MAAADPTTAPAWNTARSLGADAGVAAFPLGGIGTGNVSLGARGQFRDWEIANHPDKGTWLPYTFFAIRAQPAGGDAVTRVLESQIRPPYEGDSGLHIGKVGGLPRLRDSRMRGEYPLLAVDFDDDDLPVEVELEAFTPLVPLDVHASSLPAAVLRYVVRNPGPSAVAVTVAGSMSAPIGIVDHTVFESPVFEGHPSVRRRTEGGLTGLSFGTDLPEGHVLHGSACLATADASTTSTEQWPVGFWADGIQVFWDDLVQDGRLEDQPETLPGGSALDGNLEELPRLRTGSIGIVADLGPGETRTFEFYLAWHTPNRPHAWQGMAGLSDAPHAGETMLNHYATRFADAWAVAAYLHDELPALEGATRAFHDALFGSTLPPEVVDAVSATLVALRSTTCLLLDDGTSEGQFAAWEGSFAHAGSCEGTCTHVWNYAQTVAHLFPSLERSARRNEFLHETLPDGRMRFRSNSVFGNEPHEFHAAVDGQLGTVVRLYREWLFSGDDDFLAELWPGARRALDYAFTTWDADGDMVLDSQQHNTYDIEFYGANSLGNSMFLAALRAGVVMAEHLDDTDTAKRWSEAADLGAERTDALLWNGEFYVQRTDDVDAHRYQYGLGCLSDQLLGQTFAHLTGLGHVLPADHVRSAVRAIHRHNFRHDFSRYHSVQRTYALNDDQGLVLCTWPDGGRPRIPFVYSDEVWSGIEYQVATHLVYEGFVDEALEVVRAVRNRHDGLRRNPWNEAECGNHYARSMASYGVLVALSGTGWDGRSGSLRVAPRAAALHADGSGRLFVSLAGGWGRVELDRHGARLHLLWGEVDLDELEVTHPDGPRFALAGATRVRAGQSVELDVAPAG</sequence>
<protein>
    <submittedName>
        <fullName evidence="3">Uncharacterized protein, contains GBA2_N and DUF608 domains</fullName>
    </submittedName>
</protein>
<dbReference type="STRING" id="1036181.SAMN05421756_106261"/>
<accession>A0A1H9JLT1</accession>
<evidence type="ECO:0000259" key="1">
    <source>
        <dbReference type="Pfam" id="PF04685"/>
    </source>
</evidence>
<name>A0A1H9JLT1_9ACTN</name>
<dbReference type="InterPro" id="IPR012341">
    <property type="entry name" value="6hp_glycosidase-like_sf"/>
</dbReference>
<dbReference type="PANTHER" id="PTHR12654:SF0">
    <property type="entry name" value="NON-LYSOSOMAL GLUCOSYLCERAMIDASE"/>
    <property type="match status" value="1"/>
</dbReference>
<dbReference type="GO" id="GO:0004553">
    <property type="term" value="F:hydrolase activity, hydrolyzing O-glycosyl compounds"/>
    <property type="evidence" value="ECO:0007669"/>
    <property type="project" value="InterPro"/>
</dbReference>
<dbReference type="InterPro" id="IPR006775">
    <property type="entry name" value="GH116_catalytic"/>
</dbReference>
<dbReference type="Proteomes" id="UP000198504">
    <property type="component" value="Unassembled WGS sequence"/>
</dbReference>
<dbReference type="SUPFAM" id="SSF48208">
    <property type="entry name" value="Six-hairpin glycosidases"/>
    <property type="match status" value="1"/>
</dbReference>
<dbReference type="AlphaFoldDB" id="A0A1H9JLT1"/>
<feature type="domain" description="Glycosyl-hydrolase family 116 N-terminal" evidence="2">
    <location>
        <begin position="26"/>
        <end position="355"/>
    </location>
</feature>
<dbReference type="Pfam" id="PF04685">
    <property type="entry name" value="DUF608"/>
    <property type="match status" value="1"/>
</dbReference>
<gene>
    <name evidence="3" type="ORF">SAMN05421756_106261</name>
</gene>
<dbReference type="InterPro" id="IPR008928">
    <property type="entry name" value="6-hairpin_glycosidase_sf"/>
</dbReference>
<organism evidence="3 4">
    <name type="scientific">Microlunatus flavus</name>
    <dbReference type="NCBI Taxonomy" id="1036181"/>
    <lineage>
        <taxon>Bacteria</taxon>
        <taxon>Bacillati</taxon>
        <taxon>Actinomycetota</taxon>
        <taxon>Actinomycetes</taxon>
        <taxon>Propionibacteriales</taxon>
        <taxon>Propionibacteriaceae</taxon>
        <taxon>Microlunatus</taxon>
    </lineage>
</organism>
<dbReference type="EMBL" id="FOFA01000006">
    <property type="protein sequence ID" value="SEQ87842.1"/>
    <property type="molecule type" value="Genomic_DNA"/>
</dbReference>
<dbReference type="GO" id="GO:0005975">
    <property type="term" value="P:carbohydrate metabolic process"/>
    <property type="evidence" value="ECO:0007669"/>
    <property type="project" value="InterPro"/>
</dbReference>
<evidence type="ECO:0000259" key="2">
    <source>
        <dbReference type="Pfam" id="PF12215"/>
    </source>
</evidence>
<dbReference type="Pfam" id="PF12215">
    <property type="entry name" value="Glyco_hydr_116N"/>
    <property type="match status" value="1"/>
</dbReference>
<evidence type="ECO:0000313" key="3">
    <source>
        <dbReference type="EMBL" id="SEQ87842.1"/>
    </source>
</evidence>
<feature type="domain" description="Glycosyl-hydrolase family 116 catalytic region" evidence="1">
    <location>
        <begin position="479"/>
        <end position="748"/>
    </location>
</feature>
<dbReference type="OrthoDB" id="9807660at2"/>
<proteinExistence type="predicted"/>
<dbReference type="PANTHER" id="PTHR12654">
    <property type="entry name" value="BILE ACID BETA-GLUCOSIDASE-RELATED"/>
    <property type="match status" value="1"/>
</dbReference>